<dbReference type="PANTHER" id="PTHR46497">
    <property type="entry name" value="THIOREDOXIN DOMAIN-CONTAINING PROTEIN 11"/>
    <property type="match status" value="1"/>
</dbReference>
<feature type="domain" description="Thioredoxin" evidence="2">
    <location>
        <begin position="626"/>
        <end position="772"/>
    </location>
</feature>
<dbReference type="Proteomes" id="UP000504606">
    <property type="component" value="Unplaced"/>
</dbReference>
<evidence type="ECO:0000256" key="1">
    <source>
        <dbReference type="SAM" id="MobiDB-lite"/>
    </source>
</evidence>
<organism evidence="3 4">
    <name type="scientific">Frankliniella occidentalis</name>
    <name type="common">Western flower thrips</name>
    <name type="synonym">Euthrips occidentalis</name>
    <dbReference type="NCBI Taxonomy" id="133901"/>
    <lineage>
        <taxon>Eukaryota</taxon>
        <taxon>Metazoa</taxon>
        <taxon>Ecdysozoa</taxon>
        <taxon>Arthropoda</taxon>
        <taxon>Hexapoda</taxon>
        <taxon>Insecta</taxon>
        <taxon>Pterygota</taxon>
        <taxon>Neoptera</taxon>
        <taxon>Paraneoptera</taxon>
        <taxon>Thysanoptera</taxon>
        <taxon>Terebrantia</taxon>
        <taxon>Thripoidea</taxon>
        <taxon>Thripidae</taxon>
        <taxon>Frankliniella</taxon>
    </lineage>
</organism>
<dbReference type="RefSeq" id="XP_026277085.1">
    <property type="nucleotide sequence ID" value="XM_026421300.2"/>
</dbReference>
<keyword evidence="3" id="KW-1185">Reference proteome</keyword>
<dbReference type="GeneID" id="113205612"/>
<sequence>MTMVMLSQDRDGDTSHNSAHDTHWKKTMYHHGKELCFLLAITLTCYAALHSPPPKVSNVPTPVPFLRPSTVVDDFYTGELKTALEKMLLSEMSFVMYYAPWDAESQRVRWHFEAAARYFHKEIYFAAINCWQPGSECRQNNKIYTFPLLVLTPQRSGGQQYRGVREVSHIIRFLKTALRPVSIIHNQTDLAYKLTEHDAVVLCNLNFRDYKDDASLAYNIYFEAARKFSDQDQLNDIAFTVALNPDGSEFGEVPDAALIQIFLWNETLTFNTSIESWSSDSITQWIVKVLQQATAWVQPPGVKSLTLSSYLKSGPVLVLFTPRNPLLRHVYYYNLLREVAFSFYNCDDNEWVNELTDAAQIVRPRIQHHYRKLLQSCASWARDINERAGVTQVFSMKHGQLDSAATYGNISRICLNNKEKPLVPPRGGFDYGYCGLLDYGADVPMQDATIEEEPMFRRFFNYLGIVKKQSPVSQRHDFSRLQKINSAMFNGLTSQMTGLGDHLWSEELQQWVKLERCRQLRHARLLDKPYFPVEKELEEGDQGIKGLRCSGNKTLSFLAFDSLQLHHFAERLGVDVLHRKDKSAVLIVDPQAETQYLLQGEINKVTLTNFIKDYVSDKLPRWHRTANTQPRAHDFTLGPTQTIHLSRYNARNPDECKENVVCVEELNFSNFKSKVLENKKNVVLLYYTPYCAFCSAVSHVFLTVAHTLKSVSTLKFARIDGDNNDLPWEFTVHRFPSILFFPSRLKSDSYIFPASTEITVQNLVQFILSNLTPEERVWALLVVCEKGAKRQPLSFQDQLSVEKCMTQVKIEVLQSASQLVNKYRYLVVNFGEGPNNESSQALRRSLQRQLAARLRFFRHATSTLMSVSFPAYGHNRLTVVRDTLKQIREAFLQLQDIQSQLASPKTVGMEEILKLNVDLNDVNEKLRSLNNTIETNQIGTDSNTSHSQTKDEL</sequence>
<dbReference type="CDD" id="cd02995">
    <property type="entry name" value="PDI_a_PDI_a'_C"/>
    <property type="match status" value="1"/>
</dbReference>
<dbReference type="InterPro" id="IPR052792">
    <property type="entry name" value="Thioredoxin_dom-contain_11"/>
</dbReference>
<gene>
    <name evidence="4" type="primary">LOC113205612</name>
</gene>
<dbReference type="InterPro" id="IPR013766">
    <property type="entry name" value="Thioredoxin_domain"/>
</dbReference>
<accession>A0A6J1SCS5</accession>
<dbReference type="PROSITE" id="PS51352">
    <property type="entry name" value="THIOREDOXIN_2"/>
    <property type="match status" value="1"/>
</dbReference>
<dbReference type="PANTHER" id="PTHR46497:SF1">
    <property type="entry name" value="THIOREDOXIN DOMAIN-CONTAINING PROTEIN 11"/>
    <property type="match status" value="1"/>
</dbReference>
<evidence type="ECO:0000313" key="4">
    <source>
        <dbReference type="RefSeq" id="XP_026277085.1"/>
    </source>
</evidence>
<protein>
    <submittedName>
        <fullName evidence="4">Thioredoxin domain-containing protein 11</fullName>
    </submittedName>
</protein>
<evidence type="ECO:0000259" key="2">
    <source>
        <dbReference type="PROSITE" id="PS51352"/>
    </source>
</evidence>
<dbReference type="KEGG" id="foc:113205612"/>
<name>A0A6J1SCS5_FRAOC</name>
<evidence type="ECO:0000313" key="3">
    <source>
        <dbReference type="Proteomes" id="UP000504606"/>
    </source>
</evidence>
<dbReference type="AlphaFoldDB" id="A0A6J1SCS5"/>
<dbReference type="Pfam" id="PF00085">
    <property type="entry name" value="Thioredoxin"/>
    <property type="match status" value="1"/>
</dbReference>
<dbReference type="SUPFAM" id="SSF52833">
    <property type="entry name" value="Thioredoxin-like"/>
    <property type="match status" value="2"/>
</dbReference>
<dbReference type="OrthoDB" id="1910803at2759"/>
<proteinExistence type="predicted"/>
<reference evidence="4" key="1">
    <citation type="submission" date="2025-08" db="UniProtKB">
        <authorList>
            <consortium name="RefSeq"/>
        </authorList>
    </citation>
    <scope>IDENTIFICATION</scope>
</reference>
<dbReference type="Gene3D" id="3.40.30.10">
    <property type="entry name" value="Glutaredoxin"/>
    <property type="match status" value="3"/>
</dbReference>
<feature type="compositionally biased region" description="Polar residues" evidence="1">
    <location>
        <begin position="933"/>
        <end position="947"/>
    </location>
</feature>
<feature type="region of interest" description="Disordered" evidence="1">
    <location>
        <begin position="933"/>
        <end position="953"/>
    </location>
</feature>
<dbReference type="InterPro" id="IPR036249">
    <property type="entry name" value="Thioredoxin-like_sf"/>
</dbReference>